<evidence type="ECO:0000313" key="3">
    <source>
        <dbReference type="Proteomes" id="UP000000600"/>
    </source>
</evidence>
<gene>
    <name evidence="2" type="ORF">GSPATT00030571001</name>
</gene>
<reference evidence="2 3" key="1">
    <citation type="journal article" date="2006" name="Nature">
        <title>Global trends of whole-genome duplications revealed by the ciliate Paramecium tetraurelia.</title>
        <authorList>
            <consortium name="Genoscope"/>
            <person name="Aury J.-M."/>
            <person name="Jaillon O."/>
            <person name="Duret L."/>
            <person name="Noel B."/>
            <person name="Jubin C."/>
            <person name="Porcel B.M."/>
            <person name="Segurens B."/>
            <person name="Daubin V."/>
            <person name="Anthouard V."/>
            <person name="Aiach N."/>
            <person name="Arnaiz O."/>
            <person name="Billaut A."/>
            <person name="Beisson J."/>
            <person name="Blanc I."/>
            <person name="Bouhouche K."/>
            <person name="Camara F."/>
            <person name="Duharcourt S."/>
            <person name="Guigo R."/>
            <person name="Gogendeau D."/>
            <person name="Katinka M."/>
            <person name="Keller A.-M."/>
            <person name="Kissmehl R."/>
            <person name="Klotz C."/>
            <person name="Koll F."/>
            <person name="Le Moue A."/>
            <person name="Lepere C."/>
            <person name="Malinsky S."/>
            <person name="Nowacki M."/>
            <person name="Nowak J.K."/>
            <person name="Plattner H."/>
            <person name="Poulain J."/>
            <person name="Ruiz F."/>
            <person name="Serrano V."/>
            <person name="Zagulski M."/>
            <person name="Dessen P."/>
            <person name="Betermier M."/>
            <person name="Weissenbach J."/>
            <person name="Scarpelli C."/>
            <person name="Schachter V."/>
            <person name="Sperling L."/>
            <person name="Meyer E."/>
            <person name="Cohen J."/>
            <person name="Wincker P."/>
        </authorList>
    </citation>
    <scope>NUCLEOTIDE SEQUENCE [LARGE SCALE GENOMIC DNA]</scope>
    <source>
        <strain evidence="2 3">Stock d4-2</strain>
    </source>
</reference>
<accession>A0BN17</accession>
<name>A0BN17_PARTE</name>
<dbReference type="GO" id="GO:0001578">
    <property type="term" value="P:microtubule bundle formation"/>
    <property type="evidence" value="ECO:0000318"/>
    <property type="project" value="GO_Central"/>
</dbReference>
<dbReference type="KEGG" id="ptm:GSPATT00030571001"/>
<dbReference type="OMA" id="KTILYDH"/>
<dbReference type="GeneID" id="5013116"/>
<evidence type="ECO:0000313" key="2">
    <source>
        <dbReference type="EMBL" id="CAK59934.1"/>
    </source>
</evidence>
<protein>
    <submittedName>
        <fullName evidence="2">Uncharacterized protein</fullName>
    </submittedName>
</protein>
<dbReference type="InterPro" id="IPR008907">
    <property type="entry name" value="TPP/p25"/>
</dbReference>
<dbReference type="GO" id="GO:0015631">
    <property type="term" value="F:tubulin binding"/>
    <property type="evidence" value="ECO:0000318"/>
    <property type="project" value="GO_Central"/>
</dbReference>
<dbReference type="Proteomes" id="UP000000600">
    <property type="component" value="Unassembled WGS sequence"/>
</dbReference>
<dbReference type="Gene3D" id="1.10.238.10">
    <property type="entry name" value="EF-hand"/>
    <property type="match status" value="2"/>
</dbReference>
<dbReference type="GO" id="GO:0032273">
    <property type="term" value="P:positive regulation of protein polymerization"/>
    <property type="evidence" value="ECO:0000318"/>
    <property type="project" value="GO_Central"/>
</dbReference>
<comment type="similarity">
    <text evidence="1">Belongs to the TPPP family.</text>
</comment>
<dbReference type="eggNOG" id="ENOG502R267">
    <property type="taxonomic scope" value="Eukaryota"/>
</dbReference>
<dbReference type="PANTHER" id="PTHR12932:SF9">
    <property type="entry name" value="TUBULIN POLYMERIZATION-PROMOTING PROTEIN HOMOLOG"/>
    <property type="match status" value="1"/>
</dbReference>
<organism evidence="2 3">
    <name type="scientific">Paramecium tetraurelia</name>
    <dbReference type="NCBI Taxonomy" id="5888"/>
    <lineage>
        <taxon>Eukaryota</taxon>
        <taxon>Sar</taxon>
        <taxon>Alveolata</taxon>
        <taxon>Ciliophora</taxon>
        <taxon>Intramacronucleata</taxon>
        <taxon>Oligohymenophorea</taxon>
        <taxon>Peniculida</taxon>
        <taxon>Parameciidae</taxon>
        <taxon>Paramecium</taxon>
    </lineage>
</organism>
<sequence>MRNSSSNYTLQRDFQKIDSIDLRNKSGIRNKKEETAYSRIDNKENYSMQAGKNQLFSYGAKYQHKLQMKKSKVEIPVVEVKRVDDKKQLSVIFKFYASFGDRTNIDYIRSNKVHKLMSDSQIKLQRQDQQQIDLLFVKANRNKPNMDFENFYYFLELLSEILYGENSFQILMDNHLTPLYENIISSTDLGDEETKLSQEIDPICVKLMQVVIQPITFIYNKYFPPQFKNFNLKDQQEELMMKQQIRSSLFLFLKEFEICPQFITKGSAYLLLDYIQADLNLPQISQQKKQKSRFDINQFCCYIIKLAMMTLQSFDDSTQIQQIITPLQKLAFLLERMELSQGFNNLEIPSNNSKINWKLKVPEELIELIITEPDAIQYLNSTTQRMKVHQLKNEEFYDEQVKRINTVPTNRVRPSIQINKQFEDQCQLLFQDNYTQLINIYKQYSGINQQTGQDNELVGSKWMKFLKDANLVNVNLIDKNSKLSYQVPHNEIDLIFTKACTISQNNRTSVPIKQKKQTMNFQQFLKGLQLLTNDIHVLKTILYDHVLHLMSQGSENKMKDLLSQLMTLLKDKEIVEFLGLLHKSILVYYKHYTIGKQIMNFEQFLRFYKDFSIFPDLLAKNKIVQIFQILSKLYENQENSNVKSGHIDQHMFVESLALSALEVLFDDEEGLSQLEKIYFLIERLNQSDGPRIVQKQLGHTKQYLKQRFRCPSGQDWDLLYHIRKRFSWLIQQQDQVSYDQ</sequence>
<dbReference type="HOGENOM" id="CLU_392065_0_0_1"/>
<dbReference type="InterPro" id="IPR011992">
    <property type="entry name" value="EF-hand-dom_pair"/>
</dbReference>
<proteinExistence type="inferred from homology"/>
<dbReference type="GO" id="GO:0046785">
    <property type="term" value="P:microtubule polymerization"/>
    <property type="evidence" value="ECO:0000318"/>
    <property type="project" value="GO_Central"/>
</dbReference>
<keyword evidence="3" id="KW-1185">Reference proteome</keyword>
<dbReference type="SUPFAM" id="SSF47473">
    <property type="entry name" value="EF-hand"/>
    <property type="match status" value="2"/>
</dbReference>
<dbReference type="EMBL" id="CT868005">
    <property type="protein sequence ID" value="CAK59934.1"/>
    <property type="molecule type" value="Genomic_DNA"/>
</dbReference>
<dbReference type="AlphaFoldDB" id="A0BN17"/>
<evidence type="ECO:0000256" key="1">
    <source>
        <dbReference type="ARBA" id="ARBA00010994"/>
    </source>
</evidence>
<dbReference type="RefSeq" id="XP_001427332.1">
    <property type="nucleotide sequence ID" value="XM_001427295.1"/>
</dbReference>
<dbReference type="PANTHER" id="PTHR12932">
    <property type="entry name" value="P25 ALPHA-RELATED"/>
    <property type="match status" value="1"/>
</dbReference>
<dbReference type="OrthoDB" id="311094at2759"/>
<dbReference type="InParanoid" id="A0BN17"/>